<sequence length="175" mass="19487">MTHFIILMHFCIIVVATSNALIIPNFSSILVFGDSTVDSGNNNYILTLGKGNNLPYGRDFPGLDDLTLVSTGGGSIPMSKQIELFKAYVEIIKGIAGEDKAKQILGDALVIISAGSNDLVFNFYDLPASRRMMFNMDQYHDYLHDRLQMFIKDQIYRMLPRVVNPVIPSVPQSPK</sequence>
<dbReference type="Gene3D" id="3.40.50.1110">
    <property type="entry name" value="SGNH hydrolase"/>
    <property type="match status" value="1"/>
</dbReference>
<accession>A0AAN9FK38</accession>
<dbReference type="EMBL" id="JAYWIO010000003">
    <property type="protein sequence ID" value="KAK7276076.1"/>
    <property type="molecule type" value="Genomic_DNA"/>
</dbReference>
<evidence type="ECO:0000256" key="1">
    <source>
        <dbReference type="SAM" id="SignalP"/>
    </source>
</evidence>
<proteinExistence type="predicted"/>
<dbReference type="AlphaFoldDB" id="A0AAN9FK38"/>
<dbReference type="InterPro" id="IPR050592">
    <property type="entry name" value="GDSL_lipolytic_enzyme"/>
</dbReference>
<comment type="caution">
    <text evidence="2">The sequence shown here is derived from an EMBL/GenBank/DDBJ whole genome shotgun (WGS) entry which is preliminary data.</text>
</comment>
<reference evidence="2 3" key="1">
    <citation type="submission" date="2024-01" db="EMBL/GenBank/DDBJ databases">
        <title>The genomes of 5 underutilized Papilionoideae crops provide insights into root nodulation and disease resistanc.</title>
        <authorList>
            <person name="Yuan L."/>
        </authorList>
    </citation>
    <scope>NUCLEOTIDE SEQUENCE [LARGE SCALE GENOMIC DNA]</scope>
    <source>
        <strain evidence="2">ZHUSHIDOU_FW_LH</strain>
        <tissue evidence="2">Leaf</tissue>
    </source>
</reference>
<feature type="chain" id="PRO_5042922323" description="SGNH hydrolase-type esterase domain-containing protein" evidence="1">
    <location>
        <begin position="21"/>
        <end position="175"/>
    </location>
</feature>
<keyword evidence="3" id="KW-1185">Reference proteome</keyword>
<dbReference type="InterPro" id="IPR036514">
    <property type="entry name" value="SGNH_hydro_sf"/>
</dbReference>
<keyword evidence="1" id="KW-0732">Signal</keyword>
<name>A0AAN9FK38_CROPI</name>
<feature type="signal peptide" evidence="1">
    <location>
        <begin position="1"/>
        <end position="20"/>
    </location>
</feature>
<protein>
    <recommendedName>
        <fullName evidence="4">SGNH hydrolase-type esterase domain-containing protein</fullName>
    </recommendedName>
</protein>
<organism evidence="2 3">
    <name type="scientific">Crotalaria pallida</name>
    <name type="common">Smooth rattlebox</name>
    <name type="synonym">Crotalaria striata</name>
    <dbReference type="NCBI Taxonomy" id="3830"/>
    <lineage>
        <taxon>Eukaryota</taxon>
        <taxon>Viridiplantae</taxon>
        <taxon>Streptophyta</taxon>
        <taxon>Embryophyta</taxon>
        <taxon>Tracheophyta</taxon>
        <taxon>Spermatophyta</taxon>
        <taxon>Magnoliopsida</taxon>
        <taxon>eudicotyledons</taxon>
        <taxon>Gunneridae</taxon>
        <taxon>Pentapetalae</taxon>
        <taxon>rosids</taxon>
        <taxon>fabids</taxon>
        <taxon>Fabales</taxon>
        <taxon>Fabaceae</taxon>
        <taxon>Papilionoideae</taxon>
        <taxon>50 kb inversion clade</taxon>
        <taxon>genistoids sensu lato</taxon>
        <taxon>core genistoids</taxon>
        <taxon>Crotalarieae</taxon>
        <taxon>Crotalaria</taxon>
    </lineage>
</organism>
<dbReference type="PANTHER" id="PTHR45642:SF120">
    <property type="entry name" value="GDSL-LIKE LIPASE_ACYLHYDROLASE"/>
    <property type="match status" value="1"/>
</dbReference>
<evidence type="ECO:0008006" key="4">
    <source>
        <dbReference type="Google" id="ProtNLM"/>
    </source>
</evidence>
<gene>
    <name evidence="2" type="ORF">RIF29_17208</name>
</gene>
<evidence type="ECO:0000313" key="3">
    <source>
        <dbReference type="Proteomes" id="UP001372338"/>
    </source>
</evidence>
<dbReference type="PANTHER" id="PTHR45642">
    <property type="entry name" value="GDSL ESTERASE/LIPASE EXL3"/>
    <property type="match status" value="1"/>
</dbReference>
<evidence type="ECO:0000313" key="2">
    <source>
        <dbReference type="EMBL" id="KAK7276076.1"/>
    </source>
</evidence>
<dbReference type="Proteomes" id="UP001372338">
    <property type="component" value="Unassembled WGS sequence"/>
</dbReference>